<sequence>MTRIPPPILPPVDENVFISDVIEFNLTHNPEQPFYTWSEPSATNGLAVITHLEFGRAAHRIAHILRPNRTGEDGEVVALIALADTILYQTITTGLIVAGLV</sequence>
<dbReference type="AlphaFoldDB" id="A0A9P7K1Y8"/>
<reference evidence="1" key="2">
    <citation type="submission" date="2021-10" db="EMBL/GenBank/DDBJ databases">
        <title>Phylogenomics reveals ancestral predisposition of the termite-cultivated fungus Termitomyces towards a domesticated lifestyle.</title>
        <authorList>
            <person name="Auxier B."/>
            <person name="Grum-Grzhimaylo A."/>
            <person name="Cardenas M.E."/>
            <person name="Lodge J.D."/>
            <person name="Laessoe T."/>
            <person name="Pedersen O."/>
            <person name="Smith M.E."/>
            <person name="Kuyper T.W."/>
            <person name="Franco-Molano E.A."/>
            <person name="Baroni T.J."/>
            <person name="Aanen D.K."/>
        </authorList>
    </citation>
    <scope>NUCLEOTIDE SEQUENCE</scope>
    <source>
        <strain evidence="1">D49</strain>
    </source>
</reference>
<gene>
    <name evidence="1" type="ORF">H0H81_008352</name>
</gene>
<dbReference type="EMBL" id="JABCKI010008020">
    <property type="protein sequence ID" value="KAG5633375.1"/>
    <property type="molecule type" value="Genomic_DNA"/>
</dbReference>
<proteinExistence type="predicted"/>
<protein>
    <submittedName>
        <fullName evidence="1">Uncharacterized protein</fullName>
    </submittedName>
</protein>
<dbReference type="OrthoDB" id="429813at2759"/>
<evidence type="ECO:0000313" key="2">
    <source>
        <dbReference type="Proteomes" id="UP000717328"/>
    </source>
</evidence>
<dbReference type="Proteomes" id="UP000717328">
    <property type="component" value="Unassembled WGS sequence"/>
</dbReference>
<name>A0A9P7K1Y8_9AGAR</name>
<accession>A0A9P7K1Y8</accession>
<organism evidence="1 2">
    <name type="scientific">Sphagnurus paluster</name>
    <dbReference type="NCBI Taxonomy" id="117069"/>
    <lineage>
        <taxon>Eukaryota</taxon>
        <taxon>Fungi</taxon>
        <taxon>Dikarya</taxon>
        <taxon>Basidiomycota</taxon>
        <taxon>Agaricomycotina</taxon>
        <taxon>Agaricomycetes</taxon>
        <taxon>Agaricomycetidae</taxon>
        <taxon>Agaricales</taxon>
        <taxon>Tricholomatineae</taxon>
        <taxon>Lyophyllaceae</taxon>
        <taxon>Sphagnurus</taxon>
    </lineage>
</organism>
<comment type="caution">
    <text evidence="1">The sequence shown here is derived from an EMBL/GenBank/DDBJ whole genome shotgun (WGS) entry which is preliminary data.</text>
</comment>
<feature type="non-terminal residue" evidence="1">
    <location>
        <position position="101"/>
    </location>
</feature>
<evidence type="ECO:0000313" key="1">
    <source>
        <dbReference type="EMBL" id="KAG5633375.1"/>
    </source>
</evidence>
<reference evidence="1" key="1">
    <citation type="submission" date="2021-02" db="EMBL/GenBank/DDBJ databases">
        <authorList>
            <person name="Nieuwenhuis M."/>
            <person name="Van De Peppel L.J.J."/>
        </authorList>
    </citation>
    <scope>NUCLEOTIDE SEQUENCE</scope>
    <source>
        <strain evidence="1">D49</strain>
    </source>
</reference>
<keyword evidence="2" id="KW-1185">Reference proteome</keyword>